<proteinExistence type="predicted"/>
<dbReference type="InterPro" id="IPR039353">
    <property type="entry name" value="TF_Adf1"/>
</dbReference>
<feature type="compositionally biased region" description="Polar residues" evidence="1">
    <location>
        <begin position="184"/>
        <end position="196"/>
    </location>
</feature>
<feature type="region of interest" description="Disordered" evidence="1">
    <location>
        <begin position="264"/>
        <end position="292"/>
    </location>
</feature>
<accession>A0A034W9H5</accession>
<dbReference type="GO" id="GO:0005634">
    <property type="term" value="C:nucleus"/>
    <property type="evidence" value="ECO:0007669"/>
    <property type="project" value="TreeGrafter"/>
</dbReference>
<feature type="region of interest" description="Disordered" evidence="1">
    <location>
        <begin position="342"/>
        <end position="377"/>
    </location>
</feature>
<sequence>MDNQIEPTGNSATLHNNTATVDYVNYDYPQPSKRGRGYAPTGEFDLSLIREFRARPGFYDRNSASFKDKLHTAHQWQEISNKLGFDVSLLKDRMLQLRNRYNLEKRRLEQVRDENPGQNIESPWPLFQHLHFLSEHIRPRRSYKSMQPRTSLADTGDDDDEQQPSSHHQQPEQYLQQQHQQQQTLNSTAATTGNRDSYSDGGGEGGGNNSSADMATFANGLLAVKMEEPDADDANAADEESASQSGDDTRSAHPLKLSAASTLLSMQQRQPHSRSPYNRSHHTATSSSLGALSKRPLKYSASPAPLQPPTIKIRRLDTMQERTSASGGVGLHSQSRTNIPHSTFNTSHNNDNNNTNNAVGQRKELQQQQQQQHTLASAHSAYNNFQINRRCLSNSEQKYAAFGEFVSASLLELPATRALQLVEKFTSEVVRVLLDSKEKSAQVPAQQNAIQPQLPLSATQPFQQINGNNGGAVNVNGV</sequence>
<dbReference type="SMART" id="SM00595">
    <property type="entry name" value="MADF"/>
    <property type="match status" value="1"/>
</dbReference>
<dbReference type="PANTHER" id="PTHR12243:SF69">
    <property type="entry name" value="SI:CH73-59F11.3"/>
    <property type="match status" value="1"/>
</dbReference>
<dbReference type="PANTHER" id="PTHR12243">
    <property type="entry name" value="MADF DOMAIN TRANSCRIPTION FACTOR"/>
    <property type="match status" value="1"/>
</dbReference>
<dbReference type="GO" id="GO:0006357">
    <property type="term" value="P:regulation of transcription by RNA polymerase II"/>
    <property type="evidence" value="ECO:0007669"/>
    <property type="project" value="TreeGrafter"/>
</dbReference>
<dbReference type="PROSITE" id="PS51029">
    <property type="entry name" value="MADF"/>
    <property type="match status" value="1"/>
</dbReference>
<feature type="compositionally biased region" description="Low complexity" evidence="1">
    <location>
        <begin position="163"/>
        <end position="183"/>
    </location>
</feature>
<gene>
    <name evidence="3" type="primary">ADF1</name>
</gene>
<dbReference type="GO" id="GO:0005667">
    <property type="term" value="C:transcription regulator complex"/>
    <property type="evidence" value="ECO:0007669"/>
    <property type="project" value="TreeGrafter"/>
</dbReference>
<name>A0A034W9H5_BACDO</name>
<organism evidence="3">
    <name type="scientific">Bactrocera dorsalis</name>
    <name type="common">Oriental fruit fly</name>
    <name type="synonym">Dacus dorsalis</name>
    <dbReference type="NCBI Taxonomy" id="27457"/>
    <lineage>
        <taxon>Eukaryota</taxon>
        <taxon>Metazoa</taxon>
        <taxon>Ecdysozoa</taxon>
        <taxon>Arthropoda</taxon>
        <taxon>Hexapoda</taxon>
        <taxon>Insecta</taxon>
        <taxon>Pterygota</taxon>
        <taxon>Neoptera</taxon>
        <taxon>Endopterygota</taxon>
        <taxon>Diptera</taxon>
        <taxon>Brachycera</taxon>
        <taxon>Muscomorpha</taxon>
        <taxon>Tephritoidea</taxon>
        <taxon>Tephritidae</taxon>
        <taxon>Bactrocera</taxon>
        <taxon>Bactrocera</taxon>
    </lineage>
</organism>
<feature type="region of interest" description="Disordered" evidence="1">
    <location>
        <begin position="139"/>
        <end position="214"/>
    </location>
</feature>
<evidence type="ECO:0000313" key="3">
    <source>
        <dbReference type="EMBL" id="JAC50443.1"/>
    </source>
</evidence>
<feature type="compositionally biased region" description="Acidic residues" evidence="1">
    <location>
        <begin position="230"/>
        <end position="241"/>
    </location>
</feature>
<evidence type="ECO:0000259" key="2">
    <source>
        <dbReference type="PROSITE" id="PS51029"/>
    </source>
</evidence>
<feature type="compositionally biased region" description="Low complexity" evidence="1">
    <location>
        <begin position="343"/>
        <end position="357"/>
    </location>
</feature>
<dbReference type="OrthoDB" id="7408914at2759"/>
<feature type="compositionally biased region" description="Polar residues" evidence="1">
    <location>
        <begin position="144"/>
        <end position="153"/>
    </location>
</feature>
<dbReference type="AlphaFoldDB" id="A0A034W9H5"/>
<feature type="compositionally biased region" description="Polar residues" evidence="1">
    <location>
        <begin position="264"/>
        <end position="290"/>
    </location>
</feature>
<feature type="region of interest" description="Disordered" evidence="1">
    <location>
        <begin position="230"/>
        <end position="252"/>
    </location>
</feature>
<dbReference type="InterPro" id="IPR006578">
    <property type="entry name" value="MADF-dom"/>
</dbReference>
<evidence type="ECO:0000256" key="1">
    <source>
        <dbReference type="SAM" id="MobiDB-lite"/>
    </source>
</evidence>
<dbReference type="Pfam" id="PF10545">
    <property type="entry name" value="MADF_DNA_bdg"/>
    <property type="match status" value="1"/>
</dbReference>
<reference evidence="3" key="1">
    <citation type="journal article" date="2014" name="BMC Genomics">
        <title>Characterizing the developmental transcriptome of the oriental fruit fly, Bactrocera dorsalis (Diptera: Tephritidae) through comparative genomic analysis with Drosophila melanogaster utilizing modENCODE datasets.</title>
        <authorList>
            <person name="Geib S.M."/>
            <person name="Calla B."/>
            <person name="Hall B."/>
            <person name="Hou S."/>
            <person name="Manoukis N.C."/>
        </authorList>
    </citation>
    <scope>NUCLEOTIDE SEQUENCE</scope>
    <source>
        <strain evidence="3">Punador</strain>
    </source>
</reference>
<feature type="domain" description="MADF" evidence="2">
    <location>
        <begin position="47"/>
        <end position="138"/>
    </location>
</feature>
<protein>
    <submittedName>
        <fullName evidence="3">Transcription factor Adf-1</fullName>
    </submittedName>
</protein>
<dbReference type="EMBL" id="GAKP01008509">
    <property type="protein sequence ID" value="JAC50443.1"/>
    <property type="molecule type" value="Transcribed_RNA"/>
</dbReference>